<dbReference type="EMBL" id="JACSNQ010000002">
    <property type="protein sequence ID" value="MBM6774196.1"/>
    <property type="molecule type" value="Genomic_DNA"/>
</dbReference>
<accession>A0ABS2EZQ0</accession>
<dbReference type="InterPro" id="IPR007627">
    <property type="entry name" value="RNA_pol_sigma70_r2"/>
</dbReference>
<evidence type="ECO:0000313" key="10">
    <source>
        <dbReference type="Proteomes" id="UP000712527"/>
    </source>
</evidence>
<keyword evidence="4" id="KW-0238">DNA-binding</keyword>
<keyword evidence="3" id="KW-0731">Sigma factor</keyword>
<dbReference type="NCBIfam" id="TIGR02937">
    <property type="entry name" value="sigma70-ECF"/>
    <property type="match status" value="1"/>
</dbReference>
<dbReference type="Gene3D" id="1.10.10.10">
    <property type="entry name" value="Winged helix-like DNA-binding domain superfamily/Winged helix DNA-binding domain"/>
    <property type="match status" value="1"/>
</dbReference>
<name>A0ABS2EZQ0_9ACTN</name>
<evidence type="ECO:0000259" key="8">
    <source>
        <dbReference type="Pfam" id="PF08281"/>
    </source>
</evidence>
<dbReference type="Pfam" id="PF08281">
    <property type="entry name" value="Sigma70_r4_2"/>
    <property type="match status" value="1"/>
</dbReference>
<keyword evidence="5" id="KW-0804">Transcription</keyword>
<dbReference type="Proteomes" id="UP000712527">
    <property type="component" value="Unassembled WGS sequence"/>
</dbReference>
<dbReference type="InterPro" id="IPR039425">
    <property type="entry name" value="RNA_pol_sigma-70-like"/>
</dbReference>
<dbReference type="PANTHER" id="PTHR43133:SF8">
    <property type="entry name" value="RNA POLYMERASE SIGMA FACTOR HI_1459-RELATED"/>
    <property type="match status" value="1"/>
</dbReference>
<dbReference type="InterPro" id="IPR036388">
    <property type="entry name" value="WH-like_DNA-bd_sf"/>
</dbReference>
<keyword evidence="2" id="KW-0805">Transcription regulation</keyword>
<evidence type="ECO:0000256" key="3">
    <source>
        <dbReference type="ARBA" id="ARBA00023082"/>
    </source>
</evidence>
<gene>
    <name evidence="9" type="ORF">H9X80_01325</name>
</gene>
<evidence type="ECO:0000256" key="4">
    <source>
        <dbReference type="ARBA" id="ARBA00023125"/>
    </source>
</evidence>
<dbReference type="InterPro" id="IPR014284">
    <property type="entry name" value="RNA_pol_sigma-70_dom"/>
</dbReference>
<evidence type="ECO:0000256" key="2">
    <source>
        <dbReference type="ARBA" id="ARBA00023015"/>
    </source>
</evidence>
<dbReference type="InterPro" id="IPR013325">
    <property type="entry name" value="RNA_pol_sigma_r2"/>
</dbReference>
<evidence type="ECO:0000256" key="5">
    <source>
        <dbReference type="ARBA" id="ARBA00023163"/>
    </source>
</evidence>
<dbReference type="SUPFAM" id="SSF88659">
    <property type="entry name" value="Sigma3 and sigma4 domains of RNA polymerase sigma factors"/>
    <property type="match status" value="1"/>
</dbReference>
<evidence type="ECO:0000313" key="9">
    <source>
        <dbReference type="EMBL" id="MBM6774196.1"/>
    </source>
</evidence>
<keyword evidence="10" id="KW-1185">Reference proteome</keyword>
<feature type="domain" description="RNA polymerase sigma-70 region 2" evidence="7">
    <location>
        <begin position="117"/>
        <end position="181"/>
    </location>
</feature>
<dbReference type="InterPro" id="IPR013249">
    <property type="entry name" value="RNA_pol_sigma70_r4_t2"/>
</dbReference>
<evidence type="ECO:0000256" key="1">
    <source>
        <dbReference type="ARBA" id="ARBA00010641"/>
    </source>
</evidence>
<dbReference type="SUPFAM" id="SSF88946">
    <property type="entry name" value="Sigma2 domain of RNA polymerase sigma factors"/>
    <property type="match status" value="1"/>
</dbReference>
<reference evidence="9 10" key="1">
    <citation type="journal article" date="2021" name="Sci. Rep.">
        <title>The distribution of antibiotic resistance genes in chicken gut microbiota commensals.</title>
        <authorList>
            <person name="Juricova H."/>
            <person name="Matiasovicova J."/>
            <person name="Kubasova T."/>
            <person name="Cejkova D."/>
            <person name="Rychlik I."/>
        </authorList>
    </citation>
    <scope>NUCLEOTIDE SEQUENCE [LARGE SCALE GENOMIC DNA]</scope>
    <source>
        <strain evidence="9 10">An794</strain>
    </source>
</reference>
<proteinExistence type="inferred from homology"/>
<protein>
    <submittedName>
        <fullName evidence="9">Sigma-70 family RNA polymerase sigma factor</fullName>
    </submittedName>
</protein>
<comment type="similarity">
    <text evidence="1">Belongs to the sigma-70 factor family. ECF subfamily.</text>
</comment>
<organism evidence="9 10">
    <name type="scientific">Olsenella profusa</name>
    <dbReference type="NCBI Taxonomy" id="138595"/>
    <lineage>
        <taxon>Bacteria</taxon>
        <taxon>Bacillati</taxon>
        <taxon>Actinomycetota</taxon>
        <taxon>Coriobacteriia</taxon>
        <taxon>Coriobacteriales</taxon>
        <taxon>Atopobiaceae</taxon>
        <taxon>Olsenella</taxon>
    </lineage>
</organism>
<dbReference type="PANTHER" id="PTHR43133">
    <property type="entry name" value="RNA POLYMERASE ECF-TYPE SIGMA FACTO"/>
    <property type="match status" value="1"/>
</dbReference>
<comment type="caution">
    <text evidence="9">The sequence shown here is derived from an EMBL/GenBank/DDBJ whole genome shotgun (WGS) entry which is preliminary data.</text>
</comment>
<evidence type="ECO:0000256" key="6">
    <source>
        <dbReference type="SAM" id="MobiDB-lite"/>
    </source>
</evidence>
<dbReference type="Gene3D" id="1.10.1740.10">
    <property type="match status" value="1"/>
</dbReference>
<sequence>MVRGVPNEAVTAPESPAGGCGTRQNRRHSPRPLQQPCISKHQNQAVYLRVLAFQQVDGRLEIRGHYARGPQRATLPQLDRSSLSEKPLLGIEGGDGVGEKRRRIGEKNARTEEAERLVGAHYADVLRYCRAHAPAGLAEDAAQETFLRFVRARSHYRERGRARAYLVTIARNVCADLTRGRAGGWDELPESLPGGGDPADADGGLDLAAALARLPRTQREALELRYGQGLKVGEVASVLGVSRFAAARTLSSALEALRASLGASDEKKQGGRR</sequence>
<feature type="domain" description="RNA polymerase sigma factor 70 region 4 type 2" evidence="8">
    <location>
        <begin position="206"/>
        <end position="257"/>
    </location>
</feature>
<feature type="region of interest" description="Disordered" evidence="6">
    <location>
        <begin position="1"/>
        <end position="38"/>
    </location>
</feature>
<dbReference type="Pfam" id="PF04542">
    <property type="entry name" value="Sigma70_r2"/>
    <property type="match status" value="1"/>
</dbReference>
<dbReference type="InterPro" id="IPR013324">
    <property type="entry name" value="RNA_pol_sigma_r3/r4-like"/>
</dbReference>
<evidence type="ECO:0000259" key="7">
    <source>
        <dbReference type="Pfam" id="PF04542"/>
    </source>
</evidence>